<protein>
    <recommendedName>
        <fullName evidence="2">Porin domain-containing protein</fullName>
    </recommendedName>
</protein>
<gene>
    <name evidence="1" type="ORF">SDC9_188651</name>
</gene>
<dbReference type="AlphaFoldDB" id="A0A645HQH4"/>
<sequence length="198" mass="20316">MKTPGDNFGITLGYSTLFKVYASVDPTNTAAMPIVAGVTLDPIEGVTATVGFTNDYTAASNNGIVVSAKADVAKLVDLDFALAVTGELIYDLDASKSVITADAATTIEGIGLWVAYFKNAANVNALAAKASYETKVEDITVSASFKAVMTDLSNISGTDSYTIGAGAKYAMGGVNYALDAEYVVGGAFSLSPSLSIAF</sequence>
<comment type="caution">
    <text evidence="1">The sequence shown here is derived from an EMBL/GenBank/DDBJ whole genome shotgun (WGS) entry which is preliminary data.</text>
</comment>
<reference evidence="1" key="1">
    <citation type="submission" date="2019-08" db="EMBL/GenBank/DDBJ databases">
        <authorList>
            <person name="Kucharzyk K."/>
            <person name="Murdoch R.W."/>
            <person name="Higgins S."/>
            <person name="Loffler F."/>
        </authorList>
    </citation>
    <scope>NUCLEOTIDE SEQUENCE</scope>
</reference>
<proteinExistence type="predicted"/>
<accession>A0A645HQH4</accession>
<evidence type="ECO:0008006" key="2">
    <source>
        <dbReference type="Google" id="ProtNLM"/>
    </source>
</evidence>
<evidence type="ECO:0000313" key="1">
    <source>
        <dbReference type="EMBL" id="MPN41110.1"/>
    </source>
</evidence>
<name>A0A645HQH4_9ZZZZ</name>
<dbReference type="EMBL" id="VSSQ01097953">
    <property type="protein sequence ID" value="MPN41110.1"/>
    <property type="molecule type" value="Genomic_DNA"/>
</dbReference>
<organism evidence="1">
    <name type="scientific">bioreactor metagenome</name>
    <dbReference type="NCBI Taxonomy" id="1076179"/>
    <lineage>
        <taxon>unclassified sequences</taxon>
        <taxon>metagenomes</taxon>
        <taxon>ecological metagenomes</taxon>
    </lineage>
</organism>